<sequence>MSHIFLSKKLASAKRSPSERKGIHTWHPYYAGYSEAFVTSAIEYLAINKSHILLDPWHGSGTTALVASRYKLRTIGCEINPVMNIFSTAKSGFLIGQGKLIEKLSQEIEDRVLDSLSEDRDDDCLLDFMSESLSRGIRTLYLALNSYSYPQTPLDTRLFKHLEKIPSFFNPFEAFFKSALFITARKLAGYKGGSNPTWVKTLENKAEYCIEDIVAEWLRVVDCMIDDLHSAVIPTLDNIIHLPISMDSRKLCIHSNSIDGIITSPPYLTRIDYAMSTRPELLIINNSSFLRSIREKTIGAPVIFDKTIKVNPIWGVNCLTVLKQVETHSSKAAQSYYLPNMLQYFRDVELSLRECIRVLKPKSQALIVVQSSYFKEHEINLGQIYTEICRNLNTQCEIVNREIVRGHMAHVNTKSSLYKNAKVYYEDVVCITK</sequence>
<dbReference type="GO" id="GO:0015667">
    <property type="term" value="F:site-specific DNA-methyltransferase (cytosine-N4-specific) activity"/>
    <property type="evidence" value="ECO:0007669"/>
    <property type="project" value="UniProtKB-EC"/>
</dbReference>
<evidence type="ECO:0000256" key="8">
    <source>
        <dbReference type="ARBA" id="ARBA00049120"/>
    </source>
</evidence>
<dbReference type="RefSeq" id="WP_161827238.1">
    <property type="nucleotide sequence ID" value="NZ_WVIC01000078.1"/>
</dbReference>
<gene>
    <name evidence="10" type="ORF">GS597_20105</name>
</gene>
<dbReference type="AlphaFoldDB" id="A0A8K2A2Q1"/>
<dbReference type="InterPro" id="IPR017985">
    <property type="entry name" value="MeTrfase_CN4_CS"/>
</dbReference>
<evidence type="ECO:0000256" key="5">
    <source>
        <dbReference type="ARBA" id="ARBA00022691"/>
    </source>
</evidence>
<comment type="caution">
    <text evidence="10">The sequence shown here is derived from an EMBL/GenBank/DDBJ whole genome shotgun (WGS) entry which is preliminary data.</text>
</comment>
<organism evidence="10 11">
    <name type="scientific">Petrachloros mirabilis ULC683</name>
    <dbReference type="NCBI Taxonomy" id="2781853"/>
    <lineage>
        <taxon>Bacteria</taxon>
        <taxon>Bacillati</taxon>
        <taxon>Cyanobacteriota</taxon>
        <taxon>Cyanophyceae</taxon>
        <taxon>Synechococcales</taxon>
        <taxon>Petrachlorosaceae</taxon>
        <taxon>Petrachloros</taxon>
        <taxon>Petrachloros mirabilis</taxon>
    </lineage>
</organism>
<dbReference type="GO" id="GO:0003677">
    <property type="term" value="F:DNA binding"/>
    <property type="evidence" value="ECO:0007669"/>
    <property type="project" value="UniProtKB-KW"/>
</dbReference>
<comment type="similarity">
    <text evidence="1">Belongs to the N(4)/N(6)-methyltransferase family. N(4) subfamily.</text>
</comment>
<dbReference type="Gene3D" id="3.40.50.150">
    <property type="entry name" value="Vaccinia Virus protein VP39"/>
    <property type="match status" value="2"/>
</dbReference>
<keyword evidence="3" id="KW-0489">Methyltransferase</keyword>
<dbReference type="PROSITE" id="PS00093">
    <property type="entry name" value="N4_MTASE"/>
    <property type="match status" value="1"/>
</dbReference>
<reference evidence="10" key="1">
    <citation type="submission" date="2019-12" db="EMBL/GenBank/DDBJ databases">
        <title>High-Quality draft genome sequences of three cyanobacteria isolated from the limestone walls of the Old Cathedral of Coimbra.</title>
        <authorList>
            <person name="Tiago I."/>
            <person name="Soares F."/>
            <person name="Portugal A."/>
        </authorList>
    </citation>
    <scope>NUCLEOTIDE SEQUENCE [LARGE SCALE GENOMIC DNA]</scope>
    <source>
        <strain evidence="10">C</strain>
    </source>
</reference>
<evidence type="ECO:0000313" key="10">
    <source>
        <dbReference type="EMBL" id="NCJ08768.1"/>
    </source>
</evidence>
<accession>A0A8K2A2Q1</accession>
<keyword evidence="4" id="KW-0808">Transferase</keyword>
<evidence type="ECO:0000256" key="7">
    <source>
        <dbReference type="ARBA" id="ARBA00023125"/>
    </source>
</evidence>
<dbReference type="GO" id="GO:0009307">
    <property type="term" value="P:DNA restriction-modification system"/>
    <property type="evidence" value="ECO:0007669"/>
    <property type="project" value="UniProtKB-KW"/>
</dbReference>
<evidence type="ECO:0000256" key="1">
    <source>
        <dbReference type="ARBA" id="ARBA00010203"/>
    </source>
</evidence>
<dbReference type="InterPro" id="IPR002941">
    <property type="entry name" value="DNA_methylase_N4/N6"/>
</dbReference>
<dbReference type="EMBL" id="WVIC01000078">
    <property type="protein sequence ID" value="NCJ08768.1"/>
    <property type="molecule type" value="Genomic_DNA"/>
</dbReference>
<dbReference type="InterPro" id="IPR029063">
    <property type="entry name" value="SAM-dependent_MTases_sf"/>
</dbReference>
<keyword evidence="7" id="KW-0238">DNA-binding</keyword>
<dbReference type="SUPFAM" id="SSF53335">
    <property type="entry name" value="S-adenosyl-L-methionine-dependent methyltransferases"/>
    <property type="match status" value="2"/>
</dbReference>
<evidence type="ECO:0000256" key="2">
    <source>
        <dbReference type="ARBA" id="ARBA00012185"/>
    </source>
</evidence>
<evidence type="ECO:0000259" key="9">
    <source>
        <dbReference type="Pfam" id="PF01555"/>
    </source>
</evidence>
<comment type="catalytic activity">
    <reaction evidence="8">
        <text>a 2'-deoxycytidine in DNA + S-adenosyl-L-methionine = an N(4)-methyl-2'-deoxycytidine in DNA + S-adenosyl-L-homocysteine + H(+)</text>
        <dbReference type="Rhea" id="RHEA:16857"/>
        <dbReference type="Rhea" id="RHEA-COMP:11369"/>
        <dbReference type="Rhea" id="RHEA-COMP:13674"/>
        <dbReference type="ChEBI" id="CHEBI:15378"/>
        <dbReference type="ChEBI" id="CHEBI:57856"/>
        <dbReference type="ChEBI" id="CHEBI:59789"/>
        <dbReference type="ChEBI" id="CHEBI:85452"/>
        <dbReference type="ChEBI" id="CHEBI:137933"/>
        <dbReference type="EC" id="2.1.1.113"/>
    </reaction>
</comment>
<dbReference type="Pfam" id="PF01555">
    <property type="entry name" value="N6_N4_Mtase"/>
    <property type="match status" value="1"/>
</dbReference>
<evidence type="ECO:0000256" key="4">
    <source>
        <dbReference type="ARBA" id="ARBA00022679"/>
    </source>
</evidence>
<evidence type="ECO:0000256" key="3">
    <source>
        <dbReference type="ARBA" id="ARBA00022603"/>
    </source>
</evidence>
<evidence type="ECO:0000256" key="6">
    <source>
        <dbReference type="ARBA" id="ARBA00022747"/>
    </source>
</evidence>
<keyword evidence="5" id="KW-0949">S-adenosyl-L-methionine</keyword>
<protein>
    <recommendedName>
        <fullName evidence="2">site-specific DNA-methyltransferase (cytosine-N(4)-specific)</fullName>
        <ecNumber evidence="2">2.1.1.113</ecNumber>
    </recommendedName>
</protein>
<name>A0A8K2A2Q1_9CYAN</name>
<dbReference type="EC" id="2.1.1.113" evidence="2"/>
<dbReference type="Proteomes" id="UP000607397">
    <property type="component" value="Unassembled WGS sequence"/>
</dbReference>
<keyword evidence="11" id="KW-1185">Reference proteome</keyword>
<proteinExistence type="inferred from homology"/>
<dbReference type="GO" id="GO:0032259">
    <property type="term" value="P:methylation"/>
    <property type="evidence" value="ECO:0007669"/>
    <property type="project" value="UniProtKB-KW"/>
</dbReference>
<dbReference type="GO" id="GO:0008170">
    <property type="term" value="F:N-methyltransferase activity"/>
    <property type="evidence" value="ECO:0007669"/>
    <property type="project" value="InterPro"/>
</dbReference>
<feature type="domain" description="DNA methylase N-4/N-6" evidence="9">
    <location>
        <begin position="23"/>
        <end position="81"/>
    </location>
</feature>
<keyword evidence="6" id="KW-0680">Restriction system</keyword>
<evidence type="ECO:0000313" key="11">
    <source>
        <dbReference type="Proteomes" id="UP000607397"/>
    </source>
</evidence>